<proteinExistence type="predicted"/>
<feature type="region of interest" description="Disordered" evidence="1">
    <location>
        <begin position="341"/>
        <end position="368"/>
    </location>
</feature>
<dbReference type="OrthoDB" id="413993at2759"/>
<reference evidence="3" key="1">
    <citation type="submission" date="2014-04" db="EMBL/GenBank/DDBJ databases">
        <title>Evolutionary Origins and Diversification of the Mycorrhizal Mutualists.</title>
        <authorList>
            <consortium name="DOE Joint Genome Institute"/>
            <consortium name="Mycorrhizal Genomics Consortium"/>
            <person name="Kohler A."/>
            <person name="Kuo A."/>
            <person name="Nagy L.G."/>
            <person name="Floudas D."/>
            <person name="Copeland A."/>
            <person name="Barry K.W."/>
            <person name="Cichocki N."/>
            <person name="Veneault-Fourrey C."/>
            <person name="LaButti K."/>
            <person name="Lindquist E.A."/>
            <person name="Lipzen A."/>
            <person name="Lundell T."/>
            <person name="Morin E."/>
            <person name="Murat C."/>
            <person name="Riley R."/>
            <person name="Ohm R."/>
            <person name="Sun H."/>
            <person name="Tunlid A."/>
            <person name="Henrissat B."/>
            <person name="Grigoriev I.V."/>
            <person name="Hibbett D.S."/>
            <person name="Martin F."/>
        </authorList>
    </citation>
    <scope>NUCLEOTIDE SEQUENCE [LARGE SCALE GENOMIC DNA]</scope>
    <source>
        <strain evidence="3">FD-334 SS-4</strain>
    </source>
</reference>
<dbReference type="InterPro" id="IPR032466">
    <property type="entry name" value="Metal_Hydrolase"/>
</dbReference>
<dbReference type="AlphaFoldDB" id="A0A0D2PC16"/>
<dbReference type="Proteomes" id="UP000054270">
    <property type="component" value="Unassembled WGS sequence"/>
</dbReference>
<dbReference type="STRING" id="945553.A0A0D2PC16"/>
<dbReference type="Gene3D" id="3.20.20.140">
    <property type="entry name" value="Metal-dependent hydrolases"/>
    <property type="match status" value="1"/>
</dbReference>
<dbReference type="Pfam" id="PF01026">
    <property type="entry name" value="TatD_DNase"/>
    <property type="match status" value="1"/>
</dbReference>
<evidence type="ECO:0000256" key="1">
    <source>
        <dbReference type="SAM" id="MobiDB-lite"/>
    </source>
</evidence>
<organism evidence="2 3">
    <name type="scientific">Hypholoma sublateritium (strain FD-334 SS-4)</name>
    <dbReference type="NCBI Taxonomy" id="945553"/>
    <lineage>
        <taxon>Eukaryota</taxon>
        <taxon>Fungi</taxon>
        <taxon>Dikarya</taxon>
        <taxon>Basidiomycota</taxon>
        <taxon>Agaricomycotina</taxon>
        <taxon>Agaricomycetes</taxon>
        <taxon>Agaricomycetidae</taxon>
        <taxon>Agaricales</taxon>
        <taxon>Agaricineae</taxon>
        <taxon>Strophariaceae</taxon>
        <taxon>Hypholoma</taxon>
    </lineage>
</organism>
<accession>A0A0D2PC16</accession>
<protein>
    <recommendedName>
        <fullName evidence="4">TatD DNase family Scn1</fullName>
    </recommendedName>
</protein>
<evidence type="ECO:0000313" key="3">
    <source>
        <dbReference type="Proteomes" id="UP000054270"/>
    </source>
</evidence>
<dbReference type="GO" id="GO:0016788">
    <property type="term" value="F:hydrolase activity, acting on ester bonds"/>
    <property type="evidence" value="ECO:0007669"/>
    <property type="project" value="InterPro"/>
</dbReference>
<gene>
    <name evidence="2" type="ORF">HYPSUDRAFT_129593</name>
</gene>
<dbReference type="PANTHER" id="PTHR47345">
    <property type="entry name" value="CUT9-INTERACTING PROTEIN SCN1"/>
    <property type="match status" value="1"/>
</dbReference>
<feature type="compositionally biased region" description="Basic residues" evidence="1">
    <location>
        <begin position="341"/>
        <end position="351"/>
    </location>
</feature>
<evidence type="ECO:0008006" key="4">
    <source>
        <dbReference type="Google" id="ProtNLM"/>
    </source>
</evidence>
<name>A0A0D2PC16_HYPSF</name>
<dbReference type="InterPro" id="IPR001130">
    <property type="entry name" value="TatD-like"/>
</dbReference>
<dbReference type="SUPFAM" id="SSF51556">
    <property type="entry name" value="Metallo-dependent hydrolases"/>
    <property type="match status" value="1"/>
</dbReference>
<dbReference type="InterPro" id="IPR053044">
    <property type="entry name" value="Metallo-hydrolase/TatD-type"/>
</dbReference>
<dbReference type="OMA" id="VPCFGWH"/>
<dbReference type="PANTHER" id="PTHR47345:SF1">
    <property type="entry name" value="CUT9-INTERACTING PROTEIN SCN1"/>
    <property type="match status" value="1"/>
</dbReference>
<keyword evidence="3" id="KW-1185">Reference proteome</keyword>
<dbReference type="EMBL" id="KN817521">
    <property type="protein sequence ID" value="KJA28409.1"/>
    <property type="molecule type" value="Genomic_DNA"/>
</dbReference>
<sequence>MNLPSAEVLRHIVDVHCHPTDAPEGVSDASMERLEITICAMSTMPSDQAKVRSLALRYPDKVVPCFGYHPWFSHLISTESTPISKEDHYRKLFFSESVHIKPNDDVRLEEQLQLLLHALPDPRPLSAIIDEVRRNLVEFPSAMVGEVGVDRVFRVPVDFFASPRVLTSFHIPLSHQLAVLRAQMELAVELGRSVSIHSVKAQQATIELLGDMKQKHGARWNKISVDLHSCGFSAQSWLDVEKKHENVFLSLSTVINHKHANHRALIAACSPDRLLVESDYNDINMCTLRTWQMINIVANVREWPIENDDAWTDDPYLSQPGEEWGVIRRLEQNWIRFKNGRHPLKQTRKEKKRPDYQSEDSENEKLDR</sequence>
<evidence type="ECO:0000313" key="2">
    <source>
        <dbReference type="EMBL" id="KJA28409.1"/>
    </source>
</evidence>